<name>B9SMF6_RICCO</name>
<dbReference type="Proteomes" id="UP000008311">
    <property type="component" value="Unassembled WGS sequence"/>
</dbReference>
<dbReference type="AlphaFoldDB" id="B9SMF6"/>
<keyword evidence="2" id="KW-1185">Reference proteome</keyword>
<gene>
    <name evidence="1" type="ORF">RCOM_1074560</name>
</gene>
<accession>B9SMF6</accession>
<protein>
    <submittedName>
        <fullName evidence="1">Uncharacterized protein</fullName>
    </submittedName>
</protein>
<sequence length="62" mass="6808">MGLPIAARLAPETAFDVSWPMTRPSASSESVPINHPRSSRSDFFHSAVLFEMADQILVFGKC</sequence>
<evidence type="ECO:0000313" key="2">
    <source>
        <dbReference type="Proteomes" id="UP000008311"/>
    </source>
</evidence>
<proteinExistence type="predicted"/>
<dbReference type="EMBL" id="EQ974034">
    <property type="protein sequence ID" value="EEF35188.1"/>
    <property type="molecule type" value="Genomic_DNA"/>
</dbReference>
<dbReference type="InParanoid" id="B9SMF6"/>
<reference evidence="2" key="1">
    <citation type="journal article" date="2010" name="Nat. Biotechnol.">
        <title>Draft genome sequence of the oilseed species Ricinus communis.</title>
        <authorList>
            <person name="Chan A.P."/>
            <person name="Crabtree J."/>
            <person name="Zhao Q."/>
            <person name="Lorenzi H."/>
            <person name="Orvis J."/>
            <person name="Puiu D."/>
            <person name="Melake-Berhan A."/>
            <person name="Jones K.M."/>
            <person name="Redman J."/>
            <person name="Chen G."/>
            <person name="Cahoon E.B."/>
            <person name="Gedil M."/>
            <person name="Stanke M."/>
            <person name="Haas B.J."/>
            <person name="Wortman J.R."/>
            <person name="Fraser-Liggett C.M."/>
            <person name="Ravel J."/>
            <person name="Rabinowicz P.D."/>
        </authorList>
    </citation>
    <scope>NUCLEOTIDE SEQUENCE [LARGE SCALE GENOMIC DNA]</scope>
    <source>
        <strain evidence="2">cv. Hale</strain>
    </source>
</reference>
<organism evidence="1 2">
    <name type="scientific">Ricinus communis</name>
    <name type="common">Castor bean</name>
    <dbReference type="NCBI Taxonomy" id="3988"/>
    <lineage>
        <taxon>Eukaryota</taxon>
        <taxon>Viridiplantae</taxon>
        <taxon>Streptophyta</taxon>
        <taxon>Embryophyta</taxon>
        <taxon>Tracheophyta</taxon>
        <taxon>Spermatophyta</taxon>
        <taxon>Magnoliopsida</taxon>
        <taxon>eudicotyledons</taxon>
        <taxon>Gunneridae</taxon>
        <taxon>Pentapetalae</taxon>
        <taxon>rosids</taxon>
        <taxon>fabids</taxon>
        <taxon>Malpighiales</taxon>
        <taxon>Euphorbiaceae</taxon>
        <taxon>Acalyphoideae</taxon>
        <taxon>Acalypheae</taxon>
        <taxon>Ricinus</taxon>
    </lineage>
</organism>
<evidence type="ECO:0000313" key="1">
    <source>
        <dbReference type="EMBL" id="EEF35188.1"/>
    </source>
</evidence>